<comment type="caution">
    <text evidence="9">The sequence shown here is derived from an EMBL/GenBank/DDBJ whole genome shotgun (WGS) entry which is preliminary data.</text>
</comment>
<dbReference type="InterPro" id="IPR041075">
    <property type="entry name" value="NOD1/2_WH"/>
</dbReference>
<reference evidence="9 10" key="1">
    <citation type="submission" date="2024-09" db="EMBL/GenBank/DDBJ databases">
        <title>A chromosome-level genome assembly of Gray's grenadier anchovy, Coilia grayii.</title>
        <authorList>
            <person name="Fu Z."/>
        </authorList>
    </citation>
    <scope>NUCLEOTIDE SEQUENCE [LARGE SCALE GENOMIC DNA]</scope>
    <source>
        <strain evidence="9">G4</strain>
        <tissue evidence="9">Muscle</tissue>
    </source>
</reference>
<dbReference type="PANTHER" id="PTHR24106">
    <property type="entry name" value="NACHT, LRR AND CARD DOMAINS-CONTAINING"/>
    <property type="match status" value="1"/>
</dbReference>
<evidence type="ECO:0000256" key="1">
    <source>
        <dbReference type="ARBA" id="ARBA00004496"/>
    </source>
</evidence>
<dbReference type="PRINTS" id="PR01407">
    <property type="entry name" value="BUTYPHLNCDUF"/>
</dbReference>
<dbReference type="InterPro" id="IPR001870">
    <property type="entry name" value="B30.2/SPRY"/>
</dbReference>
<dbReference type="InterPro" id="IPR043136">
    <property type="entry name" value="B30.2/SPRY_sf"/>
</dbReference>
<feature type="domain" description="NACHT" evidence="8">
    <location>
        <begin position="26"/>
        <end position="160"/>
    </location>
</feature>
<name>A0ABD1JG41_9TELE</name>
<evidence type="ECO:0000259" key="8">
    <source>
        <dbReference type="PROSITE" id="PS50837"/>
    </source>
</evidence>
<keyword evidence="3" id="KW-0433">Leucine-rich repeat</keyword>
<dbReference type="InterPro" id="IPR003879">
    <property type="entry name" value="Butyrophylin_SPRY"/>
</dbReference>
<evidence type="ECO:0000313" key="9">
    <source>
        <dbReference type="EMBL" id="KAL2086123.1"/>
    </source>
</evidence>
<dbReference type="InterPro" id="IPR051261">
    <property type="entry name" value="NLR"/>
</dbReference>
<dbReference type="InterPro" id="IPR027417">
    <property type="entry name" value="P-loop_NTPase"/>
</dbReference>
<sequence length="946" mass="105317">MAASVDTPISCNDIFKPLDGREGCIKTVLTKGIAGIGKTVSVQKFVLDWVQGIANQDLEFMFILPFREVNLVKEAHSLHSLLLKFHPELRGLKDLKQYHTCQLVFIFDGLDESQLVLNFQGTPLLSDVAKALSVDVVITNLIRGTLLPSARVWITSRPAATHQIPAEHVHRVTEVRGFTDSQKVEYFRKRISDPTQASRILTHLRSSKSLHIMCHIPVFCWISAMVLQRVLGHGNAAIPKTLTEMFIHFLIIQTITSDKKFNKGRASEQGRVLESNRGIILKLSKLAFKHLEKGSLLFYEEDLRDCGISVQDAAVYCGMCTEIFREESLFGQAKVYSFVHVTIQEFLSAFFIFHSYMVKDRDVLKSFLPETPSKSSQAKGLFKGRITALSDDPDLHILLKAAIDRSLQSKNGHLDLFLRFLLGISLRTNQELLQGLLPCTENTSKGIGKTINHIKDIDETDVSPERYINLFHCLLEMDDHSVHEKIQRYLQSGKEPKKALRPSHCSALASVLLMSEQVLEELDLRRYSTTDEGRRRLVPAVRCCKKAILADCNLSEQSLEMVLSALALASCPLRELDLSGNPLQPPSVLLLATQLRSPHCRLQTLRLSSCELTEHGSKSLAAVLSSGSSCLRVLDLSNNKLRDAGALQLSTQLQNPNCKLETLGLSSCHISQAGSAFLCSVVSQGSSLKELDLRHNAVGQPAANLLVSALQDSHSTLQTAGINGVVDTWLESGPGRYSCELTLDENTANAHLAFPEVTSKVNSKVSFLEDPQLYSDRPERFAYWPQVLCKEGLSRRSYWELEWAEHVDVGVAYRSIGRKLEDGRCVLGQNEQSWSMECHASDGHHRYSAWRKGKRVEVQGAGRCVPASFGRVGVYLDWLGGTLSFYNIATDVIQHLHTYRAAFTEPLYPGFMIWPKSSVTLCKIKRRCDEPSSPTGGPSGSTVQSP</sequence>
<comment type="subcellular location">
    <subcellularLocation>
        <location evidence="1">Cytoplasm</location>
    </subcellularLocation>
</comment>
<dbReference type="AlphaFoldDB" id="A0ABD1JG41"/>
<accession>A0ABD1JG41</accession>
<keyword evidence="4" id="KW-0677">Repeat</keyword>
<dbReference type="InterPro" id="IPR006574">
    <property type="entry name" value="PRY"/>
</dbReference>
<dbReference type="SUPFAM" id="SSF52047">
    <property type="entry name" value="RNI-like"/>
    <property type="match status" value="1"/>
</dbReference>
<evidence type="ECO:0000256" key="4">
    <source>
        <dbReference type="ARBA" id="ARBA00022737"/>
    </source>
</evidence>
<evidence type="ECO:0000256" key="2">
    <source>
        <dbReference type="ARBA" id="ARBA00022490"/>
    </source>
</evidence>
<dbReference type="SMART" id="SM00589">
    <property type="entry name" value="PRY"/>
    <property type="match status" value="1"/>
</dbReference>
<dbReference type="Gene3D" id="2.60.120.920">
    <property type="match status" value="1"/>
</dbReference>
<evidence type="ECO:0008006" key="11">
    <source>
        <dbReference type="Google" id="ProtNLM"/>
    </source>
</evidence>
<dbReference type="SMART" id="SM00449">
    <property type="entry name" value="SPRY"/>
    <property type="match status" value="1"/>
</dbReference>
<dbReference type="PROSITE" id="PS50837">
    <property type="entry name" value="NACHT"/>
    <property type="match status" value="1"/>
</dbReference>
<evidence type="ECO:0000259" key="7">
    <source>
        <dbReference type="PROSITE" id="PS50188"/>
    </source>
</evidence>
<dbReference type="Gene3D" id="3.80.10.10">
    <property type="entry name" value="Ribonuclease Inhibitor"/>
    <property type="match status" value="1"/>
</dbReference>
<evidence type="ECO:0000313" key="10">
    <source>
        <dbReference type="Proteomes" id="UP001591681"/>
    </source>
</evidence>
<dbReference type="Pfam" id="PF17779">
    <property type="entry name" value="WHD_NOD2"/>
    <property type="match status" value="1"/>
</dbReference>
<dbReference type="Pfam" id="PF00622">
    <property type="entry name" value="SPRY"/>
    <property type="match status" value="1"/>
</dbReference>
<keyword evidence="6" id="KW-0067">ATP-binding</keyword>
<evidence type="ECO:0000256" key="5">
    <source>
        <dbReference type="ARBA" id="ARBA00022741"/>
    </source>
</evidence>
<dbReference type="PROSITE" id="PS50188">
    <property type="entry name" value="B302_SPRY"/>
    <property type="match status" value="1"/>
</dbReference>
<dbReference type="GO" id="GO:0005737">
    <property type="term" value="C:cytoplasm"/>
    <property type="evidence" value="ECO:0007669"/>
    <property type="project" value="UniProtKB-SubCell"/>
</dbReference>
<dbReference type="Pfam" id="PF05729">
    <property type="entry name" value="NACHT"/>
    <property type="match status" value="1"/>
</dbReference>
<proteinExistence type="predicted"/>
<keyword evidence="2" id="KW-0963">Cytoplasm</keyword>
<dbReference type="InterPro" id="IPR041267">
    <property type="entry name" value="NLRP_HD2"/>
</dbReference>
<dbReference type="InterPro" id="IPR001611">
    <property type="entry name" value="Leu-rich_rpt"/>
</dbReference>
<dbReference type="SUPFAM" id="SSF49899">
    <property type="entry name" value="Concanavalin A-like lectins/glucanases"/>
    <property type="match status" value="1"/>
</dbReference>
<feature type="domain" description="B30.2/SPRY" evidence="7">
    <location>
        <begin position="721"/>
        <end position="928"/>
    </location>
</feature>
<evidence type="ECO:0000256" key="6">
    <source>
        <dbReference type="ARBA" id="ARBA00022840"/>
    </source>
</evidence>
<dbReference type="SMART" id="SM00368">
    <property type="entry name" value="LRR_RI"/>
    <property type="match status" value="5"/>
</dbReference>
<organism evidence="9 10">
    <name type="scientific">Coilia grayii</name>
    <name type="common">Gray's grenadier anchovy</name>
    <dbReference type="NCBI Taxonomy" id="363190"/>
    <lineage>
        <taxon>Eukaryota</taxon>
        <taxon>Metazoa</taxon>
        <taxon>Chordata</taxon>
        <taxon>Craniata</taxon>
        <taxon>Vertebrata</taxon>
        <taxon>Euteleostomi</taxon>
        <taxon>Actinopterygii</taxon>
        <taxon>Neopterygii</taxon>
        <taxon>Teleostei</taxon>
        <taxon>Clupei</taxon>
        <taxon>Clupeiformes</taxon>
        <taxon>Clupeoidei</taxon>
        <taxon>Engraulidae</taxon>
        <taxon>Coilinae</taxon>
        <taxon>Coilia</taxon>
    </lineage>
</organism>
<dbReference type="InterPro" id="IPR003877">
    <property type="entry name" value="SPRY_dom"/>
</dbReference>
<dbReference type="Proteomes" id="UP001591681">
    <property type="component" value="Unassembled WGS sequence"/>
</dbReference>
<keyword evidence="10" id="KW-1185">Reference proteome</keyword>
<gene>
    <name evidence="9" type="ORF">ACEWY4_017182</name>
</gene>
<dbReference type="InterPro" id="IPR013320">
    <property type="entry name" value="ConA-like_dom_sf"/>
</dbReference>
<keyword evidence="5" id="KW-0547">Nucleotide-binding</keyword>
<dbReference type="Pfam" id="PF13516">
    <property type="entry name" value="LRR_6"/>
    <property type="match status" value="2"/>
</dbReference>
<dbReference type="InterPro" id="IPR007111">
    <property type="entry name" value="NACHT_NTPase"/>
</dbReference>
<dbReference type="PROSITE" id="PS51450">
    <property type="entry name" value="LRR"/>
    <property type="match status" value="1"/>
</dbReference>
<dbReference type="Pfam" id="PF17776">
    <property type="entry name" value="NLRC4_HD2"/>
    <property type="match status" value="1"/>
</dbReference>
<evidence type="ECO:0000256" key="3">
    <source>
        <dbReference type="ARBA" id="ARBA00022614"/>
    </source>
</evidence>
<dbReference type="InterPro" id="IPR032675">
    <property type="entry name" value="LRR_dom_sf"/>
</dbReference>
<dbReference type="Pfam" id="PF13765">
    <property type="entry name" value="PRY"/>
    <property type="match status" value="1"/>
</dbReference>
<dbReference type="GO" id="GO:0005524">
    <property type="term" value="F:ATP binding"/>
    <property type="evidence" value="ECO:0007669"/>
    <property type="project" value="UniProtKB-KW"/>
</dbReference>
<dbReference type="CDD" id="cd16040">
    <property type="entry name" value="SPRY_PRY_SNTX"/>
    <property type="match status" value="1"/>
</dbReference>
<dbReference type="FunFam" id="3.40.50.300:FF:000210">
    <property type="entry name" value="Si:dkey-16p6.1"/>
    <property type="match status" value="1"/>
</dbReference>
<dbReference type="EMBL" id="JBHFQA010000015">
    <property type="protein sequence ID" value="KAL2086123.1"/>
    <property type="molecule type" value="Genomic_DNA"/>
</dbReference>
<protein>
    <recommendedName>
        <fullName evidence="11">NLR family CARD domain-containing protein 3-like</fullName>
    </recommendedName>
</protein>
<dbReference type="Gene3D" id="3.40.50.300">
    <property type="entry name" value="P-loop containing nucleotide triphosphate hydrolases"/>
    <property type="match status" value="1"/>
</dbReference>